<accession>A0ABV0PM86</accession>
<evidence type="ECO:0000313" key="2">
    <source>
        <dbReference type="Proteomes" id="UP001476798"/>
    </source>
</evidence>
<dbReference type="Proteomes" id="UP001476798">
    <property type="component" value="Unassembled WGS sequence"/>
</dbReference>
<keyword evidence="2" id="KW-1185">Reference proteome</keyword>
<sequence>MCRPLCSQTATIFNGAQVKGFVMATLKLMWWYDWVNVYLSVSFNFLAEVLRCCFLVGPYYSKTTPQHDAATPVLERWDGILRLASFFQIVRIVIMTKHLNLSCIRPQEMSPKLVAFLPECINCNLSFSCDFWSNGLFLAFCSCRYGPYFTSDNDALPPASPSIFTRWFAFVLGLIHTLCTKTRSSLGHRTCLLPEQYEGC</sequence>
<proteinExistence type="predicted"/>
<evidence type="ECO:0000313" key="1">
    <source>
        <dbReference type="EMBL" id="MEQ2184417.1"/>
    </source>
</evidence>
<reference evidence="1 2" key="1">
    <citation type="submission" date="2021-06" db="EMBL/GenBank/DDBJ databases">
        <authorList>
            <person name="Palmer J.M."/>
        </authorList>
    </citation>
    <scope>NUCLEOTIDE SEQUENCE [LARGE SCALE GENOMIC DNA]</scope>
    <source>
        <strain evidence="1 2">GA_2019</strain>
        <tissue evidence="1">Muscle</tissue>
    </source>
</reference>
<protein>
    <submittedName>
        <fullName evidence="1">Uncharacterized protein</fullName>
    </submittedName>
</protein>
<comment type="caution">
    <text evidence="1">The sequence shown here is derived from an EMBL/GenBank/DDBJ whole genome shotgun (WGS) entry which is preliminary data.</text>
</comment>
<dbReference type="EMBL" id="JAHRIO010080361">
    <property type="protein sequence ID" value="MEQ2184417.1"/>
    <property type="molecule type" value="Genomic_DNA"/>
</dbReference>
<name>A0ABV0PM86_9TELE</name>
<gene>
    <name evidence="1" type="ORF">GOODEAATRI_007721</name>
</gene>
<organism evidence="1 2">
    <name type="scientific">Goodea atripinnis</name>
    <dbReference type="NCBI Taxonomy" id="208336"/>
    <lineage>
        <taxon>Eukaryota</taxon>
        <taxon>Metazoa</taxon>
        <taxon>Chordata</taxon>
        <taxon>Craniata</taxon>
        <taxon>Vertebrata</taxon>
        <taxon>Euteleostomi</taxon>
        <taxon>Actinopterygii</taxon>
        <taxon>Neopterygii</taxon>
        <taxon>Teleostei</taxon>
        <taxon>Neoteleostei</taxon>
        <taxon>Acanthomorphata</taxon>
        <taxon>Ovalentaria</taxon>
        <taxon>Atherinomorphae</taxon>
        <taxon>Cyprinodontiformes</taxon>
        <taxon>Goodeidae</taxon>
        <taxon>Goodea</taxon>
    </lineage>
</organism>